<organism evidence="1 2">
    <name type="scientific">Rouxiella silvae</name>
    <dbReference type="NCBI Taxonomy" id="1646373"/>
    <lineage>
        <taxon>Bacteria</taxon>
        <taxon>Pseudomonadati</taxon>
        <taxon>Pseudomonadota</taxon>
        <taxon>Gammaproteobacteria</taxon>
        <taxon>Enterobacterales</taxon>
        <taxon>Yersiniaceae</taxon>
        <taxon>Rouxiella</taxon>
    </lineage>
</organism>
<reference evidence="1 2" key="1">
    <citation type="journal article" date="2017" name="Int. J. Syst. Evol. Microbiol.">
        <title>Rouxiella badensis sp. nov. and Rouxiella silvae sp. nov. isolated from peat bog soil in Germany and emendation of the genus description.</title>
        <authorList>
            <person name="Le Fleche-Mateos A."/>
            <person name="Kugler J.H."/>
            <person name="Hansen S.H."/>
            <person name="Syldatk C."/>
            <person name="Hausmann R."/>
            <person name="Lomprez F."/>
            <person name="Vandenbogaert M."/>
            <person name="Manuguerra J.C."/>
            <person name="Grimont P.A."/>
        </authorList>
    </citation>
    <scope>NUCLEOTIDE SEQUENCE [LARGE SCALE GENOMIC DNA]</scope>
    <source>
        <strain evidence="1 2">213</strain>
    </source>
</reference>
<proteinExistence type="predicted"/>
<keyword evidence="2" id="KW-1185">Reference proteome</keyword>
<evidence type="ECO:0000313" key="2">
    <source>
        <dbReference type="Proteomes" id="UP000192722"/>
    </source>
</evidence>
<sequence length="81" mass="9436">MNFKSTLFPTVKVSTLTLRVRPSRDRAQAEHKKRDDLTFLRKISQLNHRVINWRVSPVSGQLEQRCSFSDSEDPQSRCFSA</sequence>
<name>A0ABX3U031_9GAMM</name>
<evidence type="ECO:0000313" key="1">
    <source>
        <dbReference type="EMBL" id="ORJ20862.1"/>
    </source>
</evidence>
<comment type="caution">
    <text evidence="1">The sequence shown here is derived from an EMBL/GenBank/DDBJ whole genome shotgun (WGS) entry which is preliminary data.</text>
</comment>
<protein>
    <submittedName>
        <fullName evidence="1">Uncharacterized protein</fullName>
    </submittedName>
</protein>
<gene>
    <name evidence="1" type="ORF">BS639_12900</name>
</gene>
<dbReference type="RefSeq" id="WP_084983260.1">
    <property type="nucleotide sequence ID" value="NZ_JADMKS010000005.1"/>
</dbReference>
<dbReference type="EMBL" id="MRWD01000028">
    <property type="protein sequence ID" value="ORJ20862.1"/>
    <property type="molecule type" value="Genomic_DNA"/>
</dbReference>
<dbReference type="Proteomes" id="UP000192722">
    <property type="component" value="Unassembled WGS sequence"/>
</dbReference>
<accession>A0ABX3U031</accession>